<accession>A0A9D4FU99</accession>
<proteinExistence type="predicted"/>
<feature type="region of interest" description="Disordered" evidence="1">
    <location>
        <begin position="1"/>
        <end position="150"/>
    </location>
</feature>
<keyword evidence="3" id="KW-1185">Reference proteome</keyword>
<protein>
    <submittedName>
        <fullName evidence="2">Uncharacterized protein</fullName>
    </submittedName>
</protein>
<dbReference type="AlphaFoldDB" id="A0A9D4FU99"/>
<name>A0A9D4FU99_DREPO</name>
<sequence>MSEGAALNSGQGTKDTSSSAKEAEGTQGGSWANVVSRRAKKKPSTNVGATAQSVVGSKTISDGASNLDDADGSTVDVNYQAGNSEEGAGGNKVRLAPVADNGSVVVPEVSAEPQTDQVMDTDIQDVKRTREEEEFSPVPRNRPGKRDNKP</sequence>
<dbReference type="EMBL" id="JAIWYP010000006">
    <property type="protein sequence ID" value="KAH3804391.1"/>
    <property type="molecule type" value="Genomic_DNA"/>
</dbReference>
<feature type="compositionally biased region" description="Polar residues" evidence="1">
    <location>
        <begin position="44"/>
        <end position="64"/>
    </location>
</feature>
<evidence type="ECO:0000256" key="1">
    <source>
        <dbReference type="SAM" id="MobiDB-lite"/>
    </source>
</evidence>
<evidence type="ECO:0000313" key="2">
    <source>
        <dbReference type="EMBL" id="KAH3804391.1"/>
    </source>
</evidence>
<reference evidence="2" key="1">
    <citation type="journal article" date="2019" name="bioRxiv">
        <title>The Genome of the Zebra Mussel, Dreissena polymorpha: A Resource for Invasive Species Research.</title>
        <authorList>
            <person name="McCartney M.A."/>
            <person name="Auch B."/>
            <person name="Kono T."/>
            <person name="Mallez S."/>
            <person name="Zhang Y."/>
            <person name="Obille A."/>
            <person name="Becker A."/>
            <person name="Abrahante J.E."/>
            <person name="Garbe J."/>
            <person name="Badalamenti J.P."/>
            <person name="Herman A."/>
            <person name="Mangelson H."/>
            <person name="Liachko I."/>
            <person name="Sullivan S."/>
            <person name="Sone E.D."/>
            <person name="Koren S."/>
            <person name="Silverstein K.A.T."/>
            <person name="Beckman K.B."/>
            <person name="Gohl D.M."/>
        </authorList>
    </citation>
    <scope>NUCLEOTIDE SEQUENCE</scope>
    <source>
        <strain evidence="2">Duluth1</strain>
        <tissue evidence="2">Whole animal</tissue>
    </source>
</reference>
<reference evidence="2" key="2">
    <citation type="submission" date="2020-11" db="EMBL/GenBank/DDBJ databases">
        <authorList>
            <person name="McCartney M.A."/>
            <person name="Auch B."/>
            <person name="Kono T."/>
            <person name="Mallez S."/>
            <person name="Becker A."/>
            <person name="Gohl D.M."/>
            <person name="Silverstein K.A.T."/>
            <person name="Koren S."/>
            <person name="Bechman K.B."/>
            <person name="Herman A."/>
            <person name="Abrahante J.E."/>
            <person name="Garbe J."/>
        </authorList>
    </citation>
    <scope>NUCLEOTIDE SEQUENCE</scope>
    <source>
        <strain evidence="2">Duluth1</strain>
        <tissue evidence="2">Whole animal</tissue>
    </source>
</reference>
<organism evidence="2 3">
    <name type="scientific">Dreissena polymorpha</name>
    <name type="common">Zebra mussel</name>
    <name type="synonym">Mytilus polymorpha</name>
    <dbReference type="NCBI Taxonomy" id="45954"/>
    <lineage>
        <taxon>Eukaryota</taxon>
        <taxon>Metazoa</taxon>
        <taxon>Spiralia</taxon>
        <taxon>Lophotrochozoa</taxon>
        <taxon>Mollusca</taxon>
        <taxon>Bivalvia</taxon>
        <taxon>Autobranchia</taxon>
        <taxon>Heteroconchia</taxon>
        <taxon>Euheterodonta</taxon>
        <taxon>Imparidentia</taxon>
        <taxon>Neoheterodontei</taxon>
        <taxon>Myida</taxon>
        <taxon>Dreissenoidea</taxon>
        <taxon>Dreissenidae</taxon>
        <taxon>Dreissena</taxon>
    </lineage>
</organism>
<comment type="caution">
    <text evidence="2">The sequence shown here is derived from an EMBL/GenBank/DDBJ whole genome shotgun (WGS) entry which is preliminary data.</text>
</comment>
<dbReference type="Proteomes" id="UP000828390">
    <property type="component" value="Unassembled WGS sequence"/>
</dbReference>
<evidence type="ECO:0000313" key="3">
    <source>
        <dbReference type="Proteomes" id="UP000828390"/>
    </source>
</evidence>
<gene>
    <name evidence="2" type="ORF">DPMN_132676</name>
</gene>
<feature type="compositionally biased region" description="Polar residues" evidence="1">
    <location>
        <begin position="8"/>
        <end position="20"/>
    </location>
</feature>